<dbReference type="Proteomes" id="UP000036277">
    <property type="component" value="Unassembled WGS sequence"/>
</dbReference>
<protein>
    <submittedName>
        <fullName evidence="1">Uncharacterized protein</fullName>
    </submittedName>
</protein>
<dbReference type="RefSeq" id="WP_047963032.1">
    <property type="nucleotide sequence ID" value="NZ_CAWMBG010000053.1"/>
</dbReference>
<evidence type="ECO:0000313" key="1">
    <source>
        <dbReference type="EMBL" id="KMJ45451.1"/>
    </source>
</evidence>
<organism evidence="1 2">
    <name type="scientific">Xenorhabdus khoisanae</name>
    <dbReference type="NCBI Taxonomy" id="880157"/>
    <lineage>
        <taxon>Bacteria</taxon>
        <taxon>Pseudomonadati</taxon>
        <taxon>Pseudomonadota</taxon>
        <taxon>Gammaproteobacteria</taxon>
        <taxon>Enterobacterales</taxon>
        <taxon>Morganellaceae</taxon>
        <taxon>Xenorhabdus</taxon>
    </lineage>
</organism>
<dbReference type="Pfam" id="PF23982">
    <property type="entry name" value="XM1_gp53_minor_capsid"/>
    <property type="match status" value="1"/>
</dbReference>
<proteinExistence type="predicted"/>
<keyword evidence="2" id="KW-1185">Reference proteome</keyword>
<dbReference type="PATRIC" id="fig|880157.4.peg.1906"/>
<reference evidence="1 2" key="1">
    <citation type="submission" date="2015-06" db="EMBL/GenBank/DDBJ databases">
        <title>Draft Whole-Genome Sequence of the Entomopathogenic Bacterium Xenorhabdus khoisanae.</title>
        <authorList>
            <person name="Naidoo S."/>
            <person name="Featherston J."/>
            <person name="Gray V.M."/>
        </authorList>
    </citation>
    <scope>NUCLEOTIDE SEQUENCE [LARGE SCALE GENOMIC DNA]</scope>
    <source>
        <strain evidence="1 2">MCB</strain>
    </source>
</reference>
<gene>
    <name evidence="1" type="ORF">AB204_09020</name>
</gene>
<dbReference type="InterPro" id="IPR056914">
    <property type="entry name" value="Gp53-like"/>
</dbReference>
<comment type="caution">
    <text evidence="1">The sequence shown here is derived from an EMBL/GenBank/DDBJ whole genome shotgun (WGS) entry which is preliminary data.</text>
</comment>
<dbReference type="STRING" id="880157.AB204_09020"/>
<evidence type="ECO:0000313" key="2">
    <source>
        <dbReference type="Proteomes" id="UP000036277"/>
    </source>
</evidence>
<accession>A0A0J5FT57</accession>
<dbReference type="EMBL" id="LFCV01000053">
    <property type="protein sequence ID" value="KMJ45451.1"/>
    <property type="molecule type" value="Genomic_DNA"/>
</dbReference>
<dbReference type="OrthoDB" id="9157488at2"/>
<sequence>MSGFQTRMNNDLPLGVAGDFASANPHFSVVAGEGQFKAGADGVIVGLFAWADDKGLVSNIKIPDSVIGFVHRNNQAIIDQYGAEASMTIPKGREVTLMSGGDYLVNLAAGGKLGQFIVADVNTGEAKAVDVIDPNDKAFEATPYRVAKTVTSGLTKMSSSL</sequence>
<dbReference type="AlphaFoldDB" id="A0A0J5FT57"/>
<name>A0A0J5FT57_9GAMM</name>